<evidence type="ECO:0008006" key="4">
    <source>
        <dbReference type="Google" id="ProtNLM"/>
    </source>
</evidence>
<keyword evidence="1" id="KW-0732">Signal</keyword>
<organism evidence="2 3">
    <name type="scientific">Robiginitalea aurantiaca</name>
    <dbReference type="NCBI Taxonomy" id="3056915"/>
    <lineage>
        <taxon>Bacteria</taxon>
        <taxon>Pseudomonadati</taxon>
        <taxon>Bacteroidota</taxon>
        <taxon>Flavobacteriia</taxon>
        <taxon>Flavobacteriales</taxon>
        <taxon>Flavobacteriaceae</taxon>
        <taxon>Robiginitalea</taxon>
    </lineage>
</organism>
<dbReference type="Proteomes" id="UP001174839">
    <property type="component" value="Unassembled WGS sequence"/>
</dbReference>
<keyword evidence="3" id="KW-1185">Reference proteome</keyword>
<feature type="chain" id="PRO_5045290040" description="DUF3108 domain-containing protein" evidence="1">
    <location>
        <begin position="29"/>
        <end position="215"/>
    </location>
</feature>
<reference evidence="2" key="1">
    <citation type="submission" date="2023-06" db="EMBL/GenBank/DDBJ databases">
        <title>Robiginitalea aurantiacus sp. nov. and Algoriphagus sediminis sp. nov., isolated from coastal sediment.</title>
        <authorList>
            <person name="Zhou Z.Y."/>
            <person name="An J."/>
            <person name="Jia Y.W."/>
            <person name="Du Z.J."/>
        </authorList>
    </citation>
    <scope>NUCLEOTIDE SEQUENCE</scope>
    <source>
        <strain evidence="2">M39</strain>
    </source>
</reference>
<sequence length="215" mass="24918">MRQPKASGVPVLVLITLLLLLGSTAVHAQKKGYSDGYLITLKGDTLRGYIKDRSPEPFEGLYTKVRFKKKGRKKRYRPDQIRGYGYDQFHFESVALLEDAAFFRFNYKTDPKQEPVFLKVVRRNPDLILYEWEYTDEDNFHIDSFPLFYRPGKDQWARATQGIFGLKRKKLIPFFLDCPELALGIQNKTIKTVHAILEVWEIHCGNSGSGKTRIP</sequence>
<dbReference type="EMBL" id="JAUDUY010000002">
    <property type="protein sequence ID" value="MDM9630702.1"/>
    <property type="molecule type" value="Genomic_DNA"/>
</dbReference>
<protein>
    <recommendedName>
        <fullName evidence="4">DUF3108 domain-containing protein</fullName>
    </recommendedName>
</protein>
<comment type="caution">
    <text evidence="2">The sequence shown here is derived from an EMBL/GenBank/DDBJ whole genome shotgun (WGS) entry which is preliminary data.</text>
</comment>
<evidence type="ECO:0000313" key="2">
    <source>
        <dbReference type="EMBL" id="MDM9630702.1"/>
    </source>
</evidence>
<accession>A0ABT7WCR1</accession>
<dbReference type="RefSeq" id="WP_289724071.1">
    <property type="nucleotide sequence ID" value="NZ_JAUDUY010000002.1"/>
</dbReference>
<evidence type="ECO:0000256" key="1">
    <source>
        <dbReference type="SAM" id="SignalP"/>
    </source>
</evidence>
<proteinExistence type="predicted"/>
<feature type="signal peptide" evidence="1">
    <location>
        <begin position="1"/>
        <end position="28"/>
    </location>
</feature>
<gene>
    <name evidence="2" type="ORF">QU605_04425</name>
</gene>
<evidence type="ECO:0000313" key="3">
    <source>
        <dbReference type="Proteomes" id="UP001174839"/>
    </source>
</evidence>
<name>A0ABT7WCR1_9FLAO</name>